<dbReference type="InterPro" id="IPR036737">
    <property type="entry name" value="OmpA-like_sf"/>
</dbReference>
<evidence type="ECO:0000313" key="8">
    <source>
        <dbReference type="Proteomes" id="UP000032614"/>
    </source>
</evidence>
<evidence type="ECO:0000259" key="6">
    <source>
        <dbReference type="PROSITE" id="PS51123"/>
    </source>
</evidence>
<dbReference type="PRINTS" id="PR01021">
    <property type="entry name" value="OMPADOMAIN"/>
</dbReference>
<evidence type="ECO:0000256" key="5">
    <source>
        <dbReference type="SAM" id="SignalP"/>
    </source>
</evidence>
<dbReference type="Pfam" id="PF10671">
    <property type="entry name" value="TcpQ"/>
    <property type="match status" value="1"/>
</dbReference>
<dbReference type="Gene3D" id="3.30.1330.60">
    <property type="entry name" value="OmpA-like domain"/>
    <property type="match status" value="1"/>
</dbReference>
<evidence type="ECO:0000256" key="2">
    <source>
        <dbReference type="ARBA" id="ARBA00023136"/>
    </source>
</evidence>
<dbReference type="SUPFAM" id="SSF103088">
    <property type="entry name" value="OmpA-like"/>
    <property type="match status" value="1"/>
</dbReference>
<evidence type="ECO:0000256" key="4">
    <source>
        <dbReference type="PROSITE-ProRule" id="PRU00473"/>
    </source>
</evidence>
<dbReference type="GeneID" id="66520924"/>
<dbReference type="Proteomes" id="UP000032614">
    <property type="component" value="Plasmid pBIL"/>
</dbReference>
<dbReference type="AlphaFoldDB" id="A0AAU8SRV4"/>
<dbReference type="InterPro" id="IPR050330">
    <property type="entry name" value="Bact_OuterMem_StrucFunc"/>
</dbReference>
<dbReference type="PROSITE" id="PS51123">
    <property type="entry name" value="OMPA_2"/>
    <property type="match status" value="1"/>
</dbReference>
<dbReference type="Pfam" id="PF00691">
    <property type="entry name" value="OmpA"/>
    <property type="match status" value="1"/>
</dbReference>
<dbReference type="InterPro" id="IPR006664">
    <property type="entry name" value="OMP_bac"/>
</dbReference>
<feature type="chain" id="PRO_5043347377" evidence="5">
    <location>
        <begin position="32"/>
        <end position="381"/>
    </location>
</feature>
<feature type="signal peptide" evidence="5">
    <location>
        <begin position="1"/>
        <end position="31"/>
    </location>
</feature>
<evidence type="ECO:0000256" key="3">
    <source>
        <dbReference type="ARBA" id="ARBA00023237"/>
    </source>
</evidence>
<evidence type="ECO:0000256" key="1">
    <source>
        <dbReference type="ARBA" id="ARBA00004442"/>
    </source>
</evidence>
<keyword evidence="5" id="KW-0732">Signal</keyword>
<dbReference type="RefSeq" id="WP_081833087.1">
    <property type="nucleotide sequence ID" value="NZ_CADFGE010000013.1"/>
</dbReference>
<sequence>MGNKAAISRRSWRHPLAACTCVAIFIAPAAAESAGAMPLIASTQAGSSSATRAVNATLSADAMFRFGSSTLSAAGTSSLSTLFDSLGGTSRITHLSVVGHTDAIGTATYNERLSVARANSVRGFFIQQGVPADSIDTSGVGDTSPVTTNCPRAQTAEAIRCRAPDRRVELRAIVRGESPALSSDAGFIDLHAGTPMPQGAASGAIQIAAIHPTSPNLEPSTPAVAHAPSVQISPAPAAEKLQPISQRLPDTATAKDHVDHPADLGSSVHDANPQPIQIAPAMPVATPAVVPENLQPFELKAGLPLEDQILEWARRSHWAVLWNIPGNWTAPNNASFGGSFEQAAIQVFDQMGDNGADIWVDVWEGNNTIIVTPTGSQGAQQ</sequence>
<keyword evidence="7" id="KW-0614">Plasmid</keyword>
<geneLocation type="plasmid" evidence="7 8">
    <name>pBIL</name>
</geneLocation>
<name>A0AAU8SRV4_9BURK</name>
<keyword evidence="2 4" id="KW-0472">Membrane</keyword>
<dbReference type="InterPro" id="IPR018927">
    <property type="entry name" value="Pilus_synth_Q_C"/>
</dbReference>
<dbReference type="InterPro" id="IPR006665">
    <property type="entry name" value="OmpA-like"/>
</dbReference>
<dbReference type="PANTHER" id="PTHR30329">
    <property type="entry name" value="STATOR ELEMENT OF FLAGELLAR MOTOR COMPLEX"/>
    <property type="match status" value="1"/>
</dbReference>
<organism evidence="7 8">
    <name type="scientific">Paraburkholderia fungorum</name>
    <dbReference type="NCBI Taxonomy" id="134537"/>
    <lineage>
        <taxon>Bacteria</taxon>
        <taxon>Pseudomonadati</taxon>
        <taxon>Pseudomonadota</taxon>
        <taxon>Betaproteobacteria</taxon>
        <taxon>Burkholderiales</taxon>
        <taxon>Burkholderiaceae</taxon>
        <taxon>Paraburkholderia</taxon>
    </lineage>
</organism>
<dbReference type="PANTHER" id="PTHR30329:SF21">
    <property type="entry name" value="LIPOPROTEIN YIAD-RELATED"/>
    <property type="match status" value="1"/>
</dbReference>
<reference evidence="7 8" key="1">
    <citation type="journal article" date="2015" name="Genome Announc.">
        <title>Complete genome sequences for 59 burkholderia isolates, both pathogenic and near neighbor.</title>
        <authorList>
            <person name="Johnson S.L."/>
            <person name="Bishop-Lilly K.A."/>
            <person name="Ladner J.T."/>
            <person name="Daligault H.E."/>
            <person name="Davenport K.W."/>
            <person name="Jaissle J."/>
            <person name="Frey K.G."/>
            <person name="Koroleva G.I."/>
            <person name="Bruce D.C."/>
            <person name="Coyne S.R."/>
            <person name="Broomall S.M."/>
            <person name="Li P.E."/>
            <person name="Teshima H."/>
            <person name="Gibbons H.S."/>
            <person name="Palacios G.F."/>
            <person name="Rosenzweig C.N."/>
            <person name="Redden C.L."/>
            <person name="Xu Y."/>
            <person name="Minogue T.D."/>
            <person name="Chain P.S."/>
        </authorList>
    </citation>
    <scope>NUCLEOTIDE SEQUENCE [LARGE SCALE GENOMIC DNA]</scope>
    <source>
        <strain evidence="7 8">ATCC BAA-463</strain>
    </source>
</reference>
<proteinExistence type="predicted"/>
<feature type="domain" description="OmpA-like" evidence="6">
    <location>
        <begin position="51"/>
        <end position="176"/>
    </location>
</feature>
<dbReference type="EMBL" id="CP010024">
    <property type="protein sequence ID" value="AJZ56295.1"/>
    <property type="molecule type" value="Genomic_DNA"/>
</dbReference>
<accession>A0AAU8SRV4</accession>
<protein>
    <submittedName>
        <fullName evidence="7">Toxin co-regulated pilus biosynthesis Q family protein</fullName>
    </submittedName>
</protein>
<keyword evidence="3" id="KW-0998">Cell outer membrane</keyword>
<evidence type="ECO:0000313" key="7">
    <source>
        <dbReference type="EMBL" id="AJZ56295.1"/>
    </source>
</evidence>
<gene>
    <name evidence="7" type="ORF">OI25_8170</name>
</gene>
<dbReference type="GO" id="GO:0009279">
    <property type="term" value="C:cell outer membrane"/>
    <property type="evidence" value="ECO:0007669"/>
    <property type="project" value="UniProtKB-SubCell"/>
</dbReference>
<dbReference type="CDD" id="cd07185">
    <property type="entry name" value="OmpA_C-like"/>
    <property type="match status" value="1"/>
</dbReference>
<dbReference type="KEGG" id="bfn:OI25_8170"/>
<comment type="subcellular location">
    <subcellularLocation>
        <location evidence="1">Cell outer membrane</location>
    </subcellularLocation>
</comment>